<comment type="caution">
    <text evidence="3">The sequence shown here is derived from an EMBL/GenBank/DDBJ whole genome shotgun (WGS) entry which is preliminary data.</text>
</comment>
<dbReference type="CDD" id="cd05387">
    <property type="entry name" value="BY-kinase"/>
    <property type="match status" value="1"/>
</dbReference>
<organism evidence="3 4">
    <name type="scientific">Ktedonospora formicarum</name>
    <dbReference type="NCBI Taxonomy" id="2778364"/>
    <lineage>
        <taxon>Bacteria</taxon>
        <taxon>Bacillati</taxon>
        <taxon>Chloroflexota</taxon>
        <taxon>Ktedonobacteria</taxon>
        <taxon>Ktedonobacterales</taxon>
        <taxon>Ktedonobacteraceae</taxon>
        <taxon>Ktedonospora</taxon>
    </lineage>
</organism>
<dbReference type="PANTHER" id="PTHR32309">
    <property type="entry name" value="TYROSINE-PROTEIN KINASE"/>
    <property type="match status" value="1"/>
</dbReference>
<keyword evidence="1" id="KW-0547">Nucleotide-binding</keyword>
<reference evidence="3" key="1">
    <citation type="submission" date="2020-10" db="EMBL/GenBank/DDBJ databases">
        <title>Taxonomic study of unclassified bacteria belonging to the class Ktedonobacteria.</title>
        <authorList>
            <person name="Yabe S."/>
            <person name="Wang C.M."/>
            <person name="Zheng Y."/>
            <person name="Sakai Y."/>
            <person name="Cavaletti L."/>
            <person name="Monciardini P."/>
            <person name="Donadio S."/>
        </authorList>
    </citation>
    <scope>NUCLEOTIDE SEQUENCE</scope>
    <source>
        <strain evidence="3">SOSP1-1</strain>
    </source>
</reference>
<evidence type="ECO:0000313" key="4">
    <source>
        <dbReference type="Proteomes" id="UP000612362"/>
    </source>
</evidence>
<dbReference type="EMBL" id="BNJF01000001">
    <property type="protein sequence ID" value="GHO43133.1"/>
    <property type="molecule type" value="Genomic_DNA"/>
</dbReference>
<dbReference type="RefSeq" id="WP_220192620.1">
    <property type="nucleotide sequence ID" value="NZ_BNJF01000001.1"/>
</dbReference>
<keyword evidence="2" id="KW-0067">ATP-binding</keyword>
<evidence type="ECO:0000256" key="2">
    <source>
        <dbReference type="ARBA" id="ARBA00022840"/>
    </source>
</evidence>
<accession>A0A8J3HY52</accession>
<dbReference type="Proteomes" id="UP000612362">
    <property type="component" value="Unassembled WGS sequence"/>
</dbReference>
<dbReference type="InterPro" id="IPR027417">
    <property type="entry name" value="P-loop_NTPase"/>
</dbReference>
<sequence>MGLQDQEQFSLLSDYDTNSDYNRAYQALFANIRFALDKQKGSQHVILLAAPTPEREPGLVAANLAIASSQNGVPTLLVDANLSTPSLARRFGLEQDKGLSDLLATGDEDLMSYIQPTFLPELSLLQAGRQTNSAAEISRLLMSRLAEILQAAQAFMARQSPHPSLLILHSPPVLSGIDASLLAEQAEQSYLLITKERTTQAQARQARKLLEQTTTRVRGTILLDV</sequence>
<evidence type="ECO:0000313" key="3">
    <source>
        <dbReference type="EMBL" id="GHO43133.1"/>
    </source>
</evidence>
<dbReference type="InterPro" id="IPR050445">
    <property type="entry name" value="Bact_polysacc_biosynth/exp"/>
</dbReference>
<dbReference type="InterPro" id="IPR005702">
    <property type="entry name" value="Wzc-like_C"/>
</dbReference>
<keyword evidence="4" id="KW-1185">Reference proteome</keyword>
<dbReference type="Gene3D" id="3.40.50.300">
    <property type="entry name" value="P-loop containing nucleotide triphosphate hydrolases"/>
    <property type="match status" value="1"/>
</dbReference>
<evidence type="ECO:0000256" key="1">
    <source>
        <dbReference type="ARBA" id="ARBA00022741"/>
    </source>
</evidence>
<dbReference type="GO" id="GO:0004713">
    <property type="term" value="F:protein tyrosine kinase activity"/>
    <property type="evidence" value="ECO:0007669"/>
    <property type="project" value="TreeGrafter"/>
</dbReference>
<dbReference type="GO" id="GO:0005886">
    <property type="term" value="C:plasma membrane"/>
    <property type="evidence" value="ECO:0007669"/>
    <property type="project" value="TreeGrafter"/>
</dbReference>
<name>A0A8J3HY52_9CHLR</name>
<dbReference type="PANTHER" id="PTHR32309:SF13">
    <property type="entry name" value="FERRIC ENTEROBACTIN TRANSPORT PROTEIN FEPE"/>
    <property type="match status" value="1"/>
</dbReference>
<gene>
    <name evidence="3" type="ORF">KSX_12960</name>
</gene>
<protein>
    <submittedName>
        <fullName evidence="3">Polysaccharide biosynthesis tyrosine autokinase</fullName>
    </submittedName>
</protein>
<proteinExistence type="predicted"/>
<dbReference type="AlphaFoldDB" id="A0A8J3HY52"/>
<dbReference type="SUPFAM" id="SSF52540">
    <property type="entry name" value="P-loop containing nucleoside triphosphate hydrolases"/>
    <property type="match status" value="1"/>
</dbReference>